<dbReference type="GO" id="GO:0020037">
    <property type="term" value="F:heme binding"/>
    <property type="evidence" value="ECO:0007669"/>
    <property type="project" value="InterPro"/>
</dbReference>
<dbReference type="Proteomes" id="UP001310022">
    <property type="component" value="Unassembled WGS sequence"/>
</dbReference>
<keyword evidence="2 6" id="KW-0349">Heme</keyword>
<evidence type="ECO:0000256" key="5">
    <source>
        <dbReference type="ARBA" id="ARBA00023004"/>
    </source>
</evidence>
<dbReference type="InterPro" id="IPR025992">
    <property type="entry name" value="Haem-bd"/>
</dbReference>
<dbReference type="InterPro" id="IPR036909">
    <property type="entry name" value="Cyt_c-like_dom_sf"/>
</dbReference>
<keyword evidence="7" id="KW-0732">Signal</keyword>
<evidence type="ECO:0000256" key="3">
    <source>
        <dbReference type="ARBA" id="ARBA00022723"/>
    </source>
</evidence>
<dbReference type="PANTHER" id="PTHR30600:SF7">
    <property type="entry name" value="CYTOCHROME C PEROXIDASE-RELATED"/>
    <property type="match status" value="1"/>
</dbReference>
<dbReference type="GO" id="GO:0046872">
    <property type="term" value="F:metal ion binding"/>
    <property type="evidence" value="ECO:0007669"/>
    <property type="project" value="UniProtKB-KW"/>
</dbReference>
<dbReference type="InterPro" id="IPR004852">
    <property type="entry name" value="Di-haem_cyt_c_peroxidsae"/>
</dbReference>
<organism evidence="9 10">
    <name type="scientific">Persicobacter diffluens</name>
    <dbReference type="NCBI Taxonomy" id="981"/>
    <lineage>
        <taxon>Bacteria</taxon>
        <taxon>Pseudomonadati</taxon>
        <taxon>Bacteroidota</taxon>
        <taxon>Cytophagia</taxon>
        <taxon>Cytophagales</taxon>
        <taxon>Persicobacteraceae</taxon>
        <taxon>Persicobacter</taxon>
    </lineage>
</organism>
<dbReference type="PANTHER" id="PTHR30600">
    <property type="entry name" value="CYTOCHROME C PEROXIDASE-RELATED"/>
    <property type="match status" value="1"/>
</dbReference>
<evidence type="ECO:0000313" key="9">
    <source>
        <dbReference type="EMBL" id="GJM62933.1"/>
    </source>
</evidence>
<dbReference type="RefSeq" id="WP_338238156.1">
    <property type="nucleotide sequence ID" value="NZ_BQKE01000002.1"/>
</dbReference>
<accession>A0AAN4W038</accession>
<dbReference type="EMBL" id="BQKE01000002">
    <property type="protein sequence ID" value="GJM62933.1"/>
    <property type="molecule type" value="Genomic_DNA"/>
</dbReference>
<feature type="signal peptide" evidence="7">
    <location>
        <begin position="1"/>
        <end position="23"/>
    </location>
</feature>
<dbReference type="InterPro" id="IPR051395">
    <property type="entry name" value="Cytochrome_c_Peroxidase/MauG"/>
</dbReference>
<comment type="subcellular location">
    <subcellularLocation>
        <location evidence="1">Cell envelope</location>
    </subcellularLocation>
</comment>
<evidence type="ECO:0000256" key="1">
    <source>
        <dbReference type="ARBA" id="ARBA00004196"/>
    </source>
</evidence>
<dbReference type="InterPro" id="IPR009056">
    <property type="entry name" value="Cyt_c-like_dom"/>
</dbReference>
<evidence type="ECO:0000259" key="8">
    <source>
        <dbReference type="PROSITE" id="PS51007"/>
    </source>
</evidence>
<dbReference type="SUPFAM" id="SSF46626">
    <property type="entry name" value="Cytochrome c"/>
    <property type="match status" value="2"/>
</dbReference>
<feature type="domain" description="Cytochrome c" evidence="8">
    <location>
        <begin position="324"/>
        <end position="443"/>
    </location>
</feature>
<reference evidence="9 10" key="1">
    <citation type="submission" date="2021-12" db="EMBL/GenBank/DDBJ databases">
        <title>Genome sequencing of bacteria with rrn-lacking chromosome and rrn-plasmid.</title>
        <authorList>
            <person name="Anda M."/>
            <person name="Iwasaki W."/>
        </authorList>
    </citation>
    <scope>NUCLEOTIDE SEQUENCE [LARGE SCALE GENOMIC DNA]</scope>
    <source>
        <strain evidence="9 10">NBRC 15940</strain>
    </source>
</reference>
<keyword evidence="3 6" id="KW-0479">Metal-binding</keyword>
<keyword evidence="4" id="KW-0560">Oxidoreductase</keyword>
<dbReference type="Pfam" id="PF03150">
    <property type="entry name" value="CCP_MauG"/>
    <property type="match status" value="1"/>
</dbReference>
<gene>
    <name evidence="9" type="ORF">PEDI_34850</name>
</gene>
<sequence length="456" mass="50289">MRKQILVLGLVAAGMVICPVVNASQDSEGVLKLSKQVKTIFNNRGCMDCHASDAELPFYGELPVIGNMVKEDMENAQNHFNLSEVMNQLEKGQQVNEVDLAKIEKSTADNTMPPTQYAMVHWGSSLSADDKAVIADWAKVSRATFYANGTAAAEFANEPVQPIKARQDYNEEKVALGNKLYHDTRLSGDNTVSCASCHDLNTGGVDRLKFSKGINGQVGDINAPTVFNARYNHLQFWDGRAEDLQAQAGGPPMNPIEMGSTNWEEITGKLNEDVELTREFLKVYPQGFSGETITDAIAEFEKTLATPNSPFDRYLKGDKTALTSAEVEGYNLFKQYNCATCHVGEAMGGQSFEKMGLKANYFADRGEMITPDYGRMNATGLEKDIHRFKTPTLRNVELTAPYMHDGSVETLEEATRLMLKYQSGVNASEEEVKLIANFLRTLNGEYGGKPLSLNNL</sequence>
<dbReference type="PROSITE" id="PS51007">
    <property type="entry name" value="CYTC"/>
    <property type="match status" value="2"/>
</dbReference>
<dbReference type="GO" id="GO:0009055">
    <property type="term" value="F:electron transfer activity"/>
    <property type="evidence" value="ECO:0007669"/>
    <property type="project" value="InterPro"/>
</dbReference>
<evidence type="ECO:0000256" key="2">
    <source>
        <dbReference type="ARBA" id="ARBA00022617"/>
    </source>
</evidence>
<dbReference type="Gene3D" id="1.10.760.10">
    <property type="entry name" value="Cytochrome c-like domain"/>
    <property type="match status" value="2"/>
</dbReference>
<comment type="caution">
    <text evidence="9">The sequence shown here is derived from an EMBL/GenBank/DDBJ whole genome shotgun (WGS) entry which is preliminary data.</text>
</comment>
<keyword evidence="10" id="KW-1185">Reference proteome</keyword>
<evidence type="ECO:0000313" key="10">
    <source>
        <dbReference type="Proteomes" id="UP001310022"/>
    </source>
</evidence>
<evidence type="ECO:0000256" key="6">
    <source>
        <dbReference type="PROSITE-ProRule" id="PRU00433"/>
    </source>
</evidence>
<keyword evidence="5 6" id="KW-0408">Iron</keyword>
<evidence type="ECO:0000256" key="4">
    <source>
        <dbReference type="ARBA" id="ARBA00023002"/>
    </source>
</evidence>
<dbReference type="GO" id="GO:0030313">
    <property type="term" value="C:cell envelope"/>
    <property type="evidence" value="ECO:0007669"/>
    <property type="project" value="UniProtKB-SubCell"/>
</dbReference>
<protein>
    <submittedName>
        <fullName evidence="9">Cytochrome b6</fullName>
    </submittedName>
</protein>
<dbReference type="Pfam" id="PF14376">
    <property type="entry name" value="Haem_bd"/>
    <property type="match status" value="1"/>
</dbReference>
<dbReference type="AlphaFoldDB" id="A0AAN4W038"/>
<evidence type="ECO:0000256" key="7">
    <source>
        <dbReference type="SAM" id="SignalP"/>
    </source>
</evidence>
<feature type="chain" id="PRO_5042996853" evidence="7">
    <location>
        <begin position="24"/>
        <end position="456"/>
    </location>
</feature>
<dbReference type="GO" id="GO:0004130">
    <property type="term" value="F:cytochrome-c peroxidase activity"/>
    <property type="evidence" value="ECO:0007669"/>
    <property type="project" value="TreeGrafter"/>
</dbReference>
<name>A0AAN4W038_9BACT</name>
<dbReference type="SMART" id="SM01235">
    <property type="entry name" value="Haem_bd"/>
    <property type="match status" value="1"/>
</dbReference>
<feature type="domain" description="Cytochrome c" evidence="8">
    <location>
        <begin position="32"/>
        <end position="142"/>
    </location>
</feature>
<proteinExistence type="predicted"/>